<keyword evidence="10" id="KW-0325">Glycoprotein</keyword>
<dbReference type="SUPFAM" id="SSF117281">
    <property type="entry name" value="Kelch motif"/>
    <property type="match status" value="1"/>
</dbReference>
<gene>
    <name evidence="16" type="primary">LOC100900488</name>
</gene>
<dbReference type="Pfam" id="PF01437">
    <property type="entry name" value="PSI"/>
    <property type="match status" value="1"/>
</dbReference>
<evidence type="ECO:0000256" key="6">
    <source>
        <dbReference type="ARBA" id="ARBA00022737"/>
    </source>
</evidence>
<dbReference type="InterPro" id="IPR002049">
    <property type="entry name" value="LE_dom"/>
</dbReference>
<dbReference type="Proteomes" id="UP000694867">
    <property type="component" value="Unplaced"/>
</dbReference>
<feature type="domain" description="Laminin EGF-like" evidence="14">
    <location>
        <begin position="582"/>
        <end position="631"/>
    </location>
</feature>
<evidence type="ECO:0000256" key="5">
    <source>
        <dbReference type="ARBA" id="ARBA00022729"/>
    </source>
</evidence>
<dbReference type="GeneID" id="100900488"/>
<name>A0AAJ7WI50_9ACAR</name>
<evidence type="ECO:0000256" key="12">
    <source>
        <dbReference type="PROSITE-ProRule" id="PRU00460"/>
    </source>
</evidence>
<keyword evidence="9 12" id="KW-1015">Disulfide bond</keyword>
<evidence type="ECO:0000256" key="8">
    <source>
        <dbReference type="ARBA" id="ARBA00023136"/>
    </source>
</evidence>
<dbReference type="PROSITE" id="PS50027">
    <property type="entry name" value="EGF_LAM_2"/>
    <property type="match status" value="2"/>
</dbReference>
<comment type="caution">
    <text evidence="12">Lacks conserved residue(s) required for the propagation of feature annotation.</text>
</comment>
<dbReference type="Gene3D" id="2.120.10.80">
    <property type="entry name" value="Kelch-type beta propeller"/>
    <property type="match status" value="2"/>
</dbReference>
<dbReference type="InterPro" id="IPR016201">
    <property type="entry name" value="PSI"/>
</dbReference>
<dbReference type="PANTHER" id="PTHR46376:SF2">
    <property type="entry name" value="DISTRACTED, ISOFORM B"/>
    <property type="match status" value="1"/>
</dbReference>
<feature type="disulfide bond" evidence="12">
    <location>
        <begin position="565"/>
        <end position="579"/>
    </location>
</feature>
<dbReference type="KEGG" id="goe:100900488"/>
<keyword evidence="4 13" id="KW-0812">Transmembrane</keyword>
<keyword evidence="5" id="KW-0732">Signal</keyword>
<evidence type="ECO:0000256" key="11">
    <source>
        <dbReference type="ARBA" id="ARBA00023292"/>
    </source>
</evidence>
<keyword evidence="3" id="KW-0245">EGF-like domain</keyword>
<accession>A0AAJ7WI50</accession>
<evidence type="ECO:0000313" key="16">
    <source>
        <dbReference type="RefSeq" id="XP_028966843.1"/>
    </source>
</evidence>
<evidence type="ECO:0000259" key="14">
    <source>
        <dbReference type="PROSITE" id="PS50027"/>
    </source>
</evidence>
<dbReference type="GO" id="GO:0005794">
    <property type="term" value="C:Golgi apparatus"/>
    <property type="evidence" value="ECO:0007669"/>
    <property type="project" value="TreeGrafter"/>
</dbReference>
<dbReference type="PANTHER" id="PTHR46376">
    <property type="entry name" value="LEUCINE-ZIPPER-LIKE TRANSCRIPTIONAL REGULATOR 1"/>
    <property type="match status" value="1"/>
</dbReference>
<dbReference type="Gene3D" id="2.10.25.10">
    <property type="entry name" value="Laminin"/>
    <property type="match status" value="1"/>
</dbReference>
<sequence>MYMYGGAHTFDENNVTNALWRFDPQKLEWAQVSHNEARVDCHHPTILCPPIPSVGHAAVMVNQSMLVFFGHHPTLGYLNLVQEYRIGSVKWELVQTTGAVIKGGFGQTAVYDERSQQVLIFGGYHSQSTGAVVDYLYSYRPSKRSWTILRPSGMHRYLHSSVIIDGVMLVFGGNTHNDTSYASGDRCFSADTLAYDIECDLWQTVKIKESATASQGFRRFGHTAVAYNSSMYIFGGFNGRMLSDTLKLTPAHCEALEKECLSMSLVHGTKCILAPGEGCMRHNAENLKGYPQKKGANCSWINPTSLPLNFTHICAKQTNCRSCLQNSLDCVWCDNTCHHKKCPKQSPSAVVKNRVELCTESESLACDKLHNCHACHTDQNCAFKKNNGCINLISIEGNKTARAVSEDFRAECEKHCSEKTDCNNCTANSGCMWCANLGRCLETNAYAAMFPVGQCTEWSTSKCDKVYCSRIRSCSECLQHERCGWCDDGSGSGRGKCMEGAATGPVVTGIDVPLNVSETDMKCSNWHFLDCPACQCNGHSSCDLGSAECNMPCSNNTQGTHCERCQKGYYGNPVNGGTCQTCDCNGHGTDCHHETGKCDCTTKGIIGKQCDQCDNTNQYWGNPGNGGTCFYKLSIDFQYTFNLSHEDPFTSINFMNMPPRVGHDVEFQISCSTPALVNISIGVGTADTTGDPRILAPVSQTRTCGSFKMPLSHEEYKFGTRNATLYVHVFNLTTPAVIQVAFSQHRALDLLQFFITFSSCFVSLLFIAAVLWKIKQKYDLYRRRQQLFVEMEQMASRPFAGVTLELQSPPYGLHGHGGFGTLHQGRPTPVALEPCASGKAAVISLIVRLPRQDSSVPQGQSGIAIASALVSLSQLGGKGQQNTIRENEHKGDCWKPNTNVGTCL</sequence>
<feature type="transmembrane region" description="Helical" evidence="13">
    <location>
        <begin position="750"/>
        <end position="774"/>
    </location>
</feature>
<dbReference type="SUPFAM" id="SSF57196">
    <property type="entry name" value="EGF/Laminin"/>
    <property type="match status" value="1"/>
</dbReference>
<dbReference type="InterPro" id="IPR056737">
    <property type="entry name" value="Beta-prop_ATRN-MKLN-like"/>
</dbReference>
<dbReference type="GO" id="GO:0016020">
    <property type="term" value="C:membrane"/>
    <property type="evidence" value="ECO:0007669"/>
    <property type="project" value="UniProtKB-SubCell"/>
</dbReference>
<dbReference type="Pfam" id="PF00053">
    <property type="entry name" value="EGF_laminin"/>
    <property type="match status" value="1"/>
</dbReference>
<feature type="domain" description="Laminin EGF-like" evidence="14">
    <location>
        <begin position="534"/>
        <end position="581"/>
    </location>
</feature>
<feature type="disulfide bond" evidence="12">
    <location>
        <begin position="553"/>
        <end position="562"/>
    </location>
</feature>
<keyword evidence="2" id="KW-0880">Kelch repeat</keyword>
<evidence type="ECO:0000256" key="13">
    <source>
        <dbReference type="SAM" id="Phobius"/>
    </source>
</evidence>
<keyword evidence="11 12" id="KW-0424">Laminin EGF-like domain</keyword>
<keyword evidence="15" id="KW-1185">Reference proteome</keyword>
<evidence type="ECO:0000256" key="4">
    <source>
        <dbReference type="ARBA" id="ARBA00022692"/>
    </source>
</evidence>
<reference evidence="16" key="1">
    <citation type="submission" date="2025-08" db="UniProtKB">
        <authorList>
            <consortium name="RefSeq"/>
        </authorList>
    </citation>
    <scope>IDENTIFICATION</scope>
</reference>
<dbReference type="SMART" id="SM00423">
    <property type="entry name" value="PSI"/>
    <property type="match status" value="3"/>
</dbReference>
<dbReference type="InterPro" id="IPR056863">
    <property type="entry name" value="LMN_ATRN_NET-like_EGF"/>
</dbReference>
<keyword evidence="8 13" id="KW-0472">Membrane</keyword>
<evidence type="ECO:0000256" key="10">
    <source>
        <dbReference type="ARBA" id="ARBA00023180"/>
    </source>
</evidence>
<evidence type="ECO:0000256" key="2">
    <source>
        <dbReference type="ARBA" id="ARBA00022441"/>
    </source>
</evidence>
<dbReference type="InterPro" id="IPR051568">
    <property type="entry name" value="LZTR1/Attractin"/>
</dbReference>
<dbReference type="InterPro" id="IPR002165">
    <property type="entry name" value="Plexin_repeat"/>
</dbReference>
<evidence type="ECO:0000256" key="1">
    <source>
        <dbReference type="ARBA" id="ARBA00004167"/>
    </source>
</evidence>
<dbReference type="Pfam" id="PF24973">
    <property type="entry name" value="EGF_LMN_ATRN"/>
    <property type="match status" value="1"/>
</dbReference>
<dbReference type="RefSeq" id="XP_028966843.1">
    <property type="nucleotide sequence ID" value="XM_029111010.1"/>
</dbReference>
<organism evidence="15 16">
    <name type="scientific">Galendromus occidentalis</name>
    <name type="common">western predatory mite</name>
    <dbReference type="NCBI Taxonomy" id="34638"/>
    <lineage>
        <taxon>Eukaryota</taxon>
        <taxon>Metazoa</taxon>
        <taxon>Ecdysozoa</taxon>
        <taxon>Arthropoda</taxon>
        <taxon>Chelicerata</taxon>
        <taxon>Arachnida</taxon>
        <taxon>Acari</taxon>
        <taxon>Parasitiformes</taxon>
        <taxon>Mesostigmata</taxon>
        <taxon>Gamasina</taxon>
        <taxon>Phytoseioidea</taxon>
        <taxon>Phytoseiidae</taxon>
        <taxon>Typhlodrominae</taxon>
        <taxon>Galendromus</taxon>
    </lineage>
</organism>
<dbReference type="CDD" id="cd00055">
    <property type="entry name" value="EGF_Lam"/>
    <property type="match status" value="2"/>
</dbReference>
<dbReference type="Pfam" id="PF24981">
    <property type="entry name" value="Beta-prop_ATRN-LZTR1"/>
    <property type="match status" value="1"/>
</dbReference>
<comment type="subcellular location">
    <subcellularLocation>
        <location evidence="1">Membrane</location>
        <topology evidence="1">Single-pass membrane protein</topology>
    </subcellularLocation>
</comment>
<keyword evidence="7 13" id="KW-1133">Transmembrane helix</keyword>
<evidence type="ECO:0000256" key="9">
    <source>
        <dbReference type="ARBA" id="ARBA00023157"/>
    </source>
</evidence>
<dbReference type="CTD" id="43315"/>
<dbReference type="Pfam" id="PF24972">
    <property type="entry name" value="GBD_ATRN"/>
    <property type="match status" value="1"/>
</dbReference>
<dbReference type="InterPro" id="IPR015915">
    <property type="entry name" value="Kelch-typ_b-propeller"/>
</dbReference>
<dbReference type="InterPro" id="IPR056732">
    <property type="entry name" value="GBD_ATRN"/>
</dbReference>
<dbReference type="AlphaFoldDB" id="A0AAJ7WI50"/>
<evidence type="ECO:0000313" key="15">
    <source>
        <dbReference type="Proteomes" id="UP000694867"/>
    </source>
</evidence>
<protein>
    <submittedName>
        <fullName evidence="16">Attractin</fullName>
    </submittedName>
</protein>
<evidence type="ECO:0000256" key="7">
    <source>
        <dbReference type="ARBA" id="ARBA00022989"/>
    </source>
</evidence>
<dbReference type="SMART" id="SM00180">
    <property type="entry name" value="EGF_Lam"/>
    <property type="match status" value="2"/>
</dbReference>
<proteinExistence type="predicted"/>
<keyword evidence="6" id="KW-0677">Repeat</keyword>
<evidence type="ECO:0000256" key="3">
    <source>
        <dbReference type="ARBA" id="ARBA00022536"/>
    </source>
</evidence>